<protein>
    <submittedName>
        <fullName evidence="1">Uncharacterized protein</fullName>
    </submittedName>
</protein>
<evidence type="ECO:0000313" key="2">
    <source>
        <dbReference type="Proteomes" id="UP001215598"/>
    </source>
</evidence>
<dbReference type="EMBL" id="JARKIB010000323">
    <property type="protein sequence ID" value="KAJ7714534.1"/>
    <property type="molecule type" value="Genomic_DNA"/>
</dbReference>
<sequence>MAHNTPYTPCCCHTLSSFPTSPSMNTEIYPDDEDIPTPAPDEDTFTSFGGGMFADSHHFTLAGGTFNNNVNTNNYITAPAVPADFRMIPLGDIDLRKELVVNRIVSTIGHGQERNCVRRVYSAKIEGRRSKATVAVYEGNGAEEDWRRDIEMYMSVRRVWASTSYGNIHATVFHGGAAFNSKCTSGS</sequence>
<dbReference type="AlphaFoldDB" id="A0AAD7MFT3"/>
<name>A0AAD7MFT3_9AGAR</name>
<evidence type="ECO:0000313" key="1">
    <source>
        <dbReference type="EMBL" id="KAJ7714534.1"/>
    </source>
</evidence>
<keyword evidence="2" id="KW-1185">Reference proteome</keyword>
<gene>
    <name evidence="1" type="ORF">B0H16DRAFT_1702007</name>
</gene>
<organism evidence="1 2">
    <name type="scientific">Mycena metata</name>
    <dbReference type="NCBI Taxonomy" id="1033252"/>
    <lineage>
        <taxon>Eukaryota</taxon>
        <taxon>Fungi</taxon>
        <taxon>Dikarya</taxon>
        <taxon>Basidiomycota</taxon>
        <taxon>Agaricomycotina</taxon>
        <taxon>Agaricomycetes</taxon>
        <taxon>Agaricomycetidae</taxon>
        <taxon>Agaricales</taxon>
        <taxon>Marasmiineae</taxon>
        <taxon>Mycenaceae</taxon>
        <taxon>Mycena</taxon>
    </lineage>
</organism>
<reference evidence="1" key="1">
    <citation type="submission" date="2023-03" db="EMBL/GenBank/DDBJ databases">
        <title>Massive genome expansion in bonnet fungi (Mycena s.s.) driven by repeated elements and novel gene families across ecological guilds.</title>
        <authorList>
            <consortium name="Lawrence Berkeley National Laboratory"/>
            <person name="Harder C.B."/>
            <person name="Miyauchi S."/>
            <person name="Viragh M."/>
            <person name="Kuo A."/>
            <person name="Thoen E."/>
            <person name="Andreopoulos B."/>
            <person name="Lu D."/>
            <person name="Skrede I."/>
            <person name="Drula E."/>
            <person name="Henrissat B."/>
            <person name="Morin E."/>
            <person name="Kohler A."/>
            <person name="Barry K."/>
            <person name="LaButti K."/>
            <person name="Morin E."/>
            <person name="Salamov A."/>
            <person name="Lipzen A."/>
            <person name="Mereny Z."/>
            <person name="Hegedus B."/>
            <person name="Baldrian P."/>
            <person name="Stursova M."/>
            <person name="Weitz H."/>
            <person name="Taylor A."/>
            <person name="Grigoriev I.V."/>
            <person name="Nagy L.G."/>
            <person name="Martin F."/>
            <person name="Kauserud H."/>
        </authorList>
    </citation>
    <scope>NUCLEOTIDE SEQUENCE</scope>
    <source>
        <strain evidence="1">CBHHK182m</strain>
    </source>
</reference>
<comment type="caution">
    <text evidence="1">The sequence shown here is derived from an EMBL/GenBank/DDBJ whole genome shotgun (WGS) entry which is preliminary data.</text>
</comment>
<dbReference type="Proteomes" id="UP001215598">
    <property type="component" value="Unassembled WGS sequence"/>
</dbReference>
<accession>A0AAD7MFT3</accession>
<proteinExistence type="predicted"/>